<name>A0A2G8KNV2_STIJA</name>
<dbReference type="InterPro" id="IPR016137">
    <property type="entry name" value="RGS"/>
</dbReference>
<evidence type="ECO:0000256" key="2">
    <source>
        <dbReference type="SAM" id="MobiDB-lite"/>
    </source>
</evidence>
<dbReference type="Gene3D" id="1.10.167.10">
    <property type="entry name" value="Regulator of G-protein Signalling 4, domain 2"/>
    <property type="match status" value="1"/>
</dbReference>
<dbReference type="Gene3D" id="3.30.1520.10">
    <property type="entry name" value="Phox-like domain"/>
    <property type="match status" value="1"/>
</dbReference>
<dbReference type="Pfam" id="PF00615">
    <property type="entry name" value="RGS"/>
    <property type="match status" value="1"/>
</dbReference>
<dbReference type="AlphaFoldDB" id="A0A2G8KNV2"/>
<evidence type="ECO:0000313" key="7">
    <source>
        <dbReference type="Proteomes" id="UP000230750"/>
    </source>
</evidence>
<dbReference type="PANTHER" id="PTHR22775">
    <property type="entry name" value="SORTING NEXIN"/>
    <property type="match status" value="1"/>
</dbReference>
<evidence type="ECO:0000259" key="4">
    <source>
        <dbReference type="PROSITE" id="PS50132"/>
    </source>
</evidence>
<dbReference type="Pfam" id="PF08628">
    <property type="entry name" value="Nexin_C"/>
    <property type="match status" value="1"/>
</dbReference>
<feature type="compositionally biased region" description="Basic and acidic residues" evidence="2">
    <location>
        <begin position="938"/>
        <end position="979"/>
    </location>
</feature>
<sequence>MAEKGLNILFYLVAGLGIFLALVYQLGLKSLFLYAIVGMVGFCLGLGIILCSGNRKKSVLKPQPPVGFNVLVTKVMEVIKKKKRRVRKVVVSRSVDKSVKEVFELVVRDFIISWYRDIGKDEDMFLDALEEDVWEFVDNLQRRLRNVEKEGEEPKPFYLHPCLATEATETEFLREAVEVLLVLLLPERLAGCETARHLLREAFTCTVFRPAVDAICDPHYINETFLSYLDYRVQLAERHKKKYAYAASYEDFIQMIGECNDIDELLQMRYHILTEIMHATILDDLKKTRKLEADKIPKGNSKSDLLRARNLRRYINQCKVAKTHCEKRVQLVGGAAYGSYFTTSSTETGPKPHQRLLSLDEILADEMGRDLLKIFLTKEGKEDLLHFWVSVESMKTCKKPQDQHMKATDIYQTFIASKSIIDVDKKIAKDMGEYLVSNKGPEAFYDAQTQIYQSLDEEFYPAFLVSETYEKLMEKLGIEDNSEIESGSEVTKNYEPVVGDAMDSSSQHSMQDQSDRIEATLMQLEDKLKQRHKLSSTSRNRTAPMQRFVIIQILFTLWSFCLMQEGVESEIEDLNNEKKSLELYIERIDLWWEHVGKWRTDICLPEVPKDLENFILHFKLVIHPIDPSIKTCGWVVLRKLEDFHLLQDRLKDCSKWVKKAKLPSISKRSSRSLDQKELEKMKDSLQRFLSLYSFLFKYDRVAQKRSLFSLSSIFKSNVLREEDAEDEEEDEGSSDRKDSIAEPLYELISEIFELHGTFKWLRRSLIIFVQATFGGTINKEIQKGIDWIFSEPLLLYYVQIFKDSMWPGGDWKGNARGSPSKELVTETRKKARQKFLENLPDFLQNLLGKKNSRLGALKIFDAFQDSRTNKHMFYNIIEVLLVHLCPELRDPKLLKKLEEQDQRKLASKQTGKRREEDASSGEKSSPSTDSSPETEDPVMERVAGEVEDLGSKSETEDIKDPPCKDENDETVTRTEEDGKVRKRNVKTLIAEEG</sequence>
<dbReference type="InterPro" id="IPR013937">
    <property type="entry name" value="Sorting_nexin_C"/>
</dbReference>
<keyword evidence="3" id="KW-1133">Transmembrane helix</keyword>
<dbReference type="Pfam" id="PF02194">
    <property type="entry name" value="PXA"/>
    <property type="match status" value="2"/>
</dbReference>
<proteinExistence type="inferred from homology"/>
<feature type="transmembrane region" description="Helical" evidence="3">
    <location>
        <begin position="32"/>
        <end position="51"/>
    </location>
</feature>
<reference evidence="6 7" key="1">
    <citation type="journal article" date="2017" name="PLoS Biol.">
        <title>The sea cucumber genome provides insights into morphological evolution and visceral regeneration.</title>
        <authorList>
            <person name="Zhang X."/>
            <person name="Sun L."/>
            <person name="Yuan J."/>
            <person name="Sun Y."/>
            <person name="Gao Y."/>
            <person name="Zhang L."/>
            <person name="Li S."/>
            <person name="Dai H."/>
            <person name="Hamel J.F."/>
            <person name="Liu C."/>
            <person name="Yu Y."/>
            <person name="Liu S."/>
            <person name="Lin W."/>
            <person name="Guo K."/>
            <person name="Jin S."/>
            <person name="Xu P."/>
            <person name="Storey K.B."/>
            <person name="Huan P."/>
            <person name="Zhang T."/>
            <person name="Zhou Y."/>
            <person name="Zhang J."/>
            <person name="Lin C."/>
            <person name="Li X."/>
            <person name="Xing L."/>
            <person name="Huo D."/>
            <person name="Sun M."/>
            <person name="Wang L."/>
            <person name="Mercier A."/>
            <person name="Li F."/>
            <person name="Yang H."/>
            <person name="Xiang J."/>
        </authorList>
    </citation>
    <scope>NUCLEOTIDE SEQUENCE [LARGE SCALE GENOMIC DNA]</scope>
    <source>
        <strain evidence="6">Shaxun</strain>
        <tissue evidence="6">Muscle</tissue>
    </source>
</reference>
<dbReference type="SMART" id="SM00315">
    <property type="entry name" value="RGS"/>
    <property type="match status" value="1"/>
</dbReference>
<dbReference type="SUPFAM" id="SSF48097">
    <property type="entry name" value="Regulator of G-protein signaling, RGS"/>
    <property type="match status" value="1"/>
</dbReference>
<comment type="similarity">
    <text evidence="1">Belongs to the sorting nexin family.</text>
</comment>
<dbReference type="OrthoDB" id="120967at2759"/>
<protein>
    <submittedName>
        <fullName evidence="6">Putative sorting nexin-25</fullName>
    </submittedName>
</protein>
<dbReference type="PROSITE" id="PS51207">
    <property type="entry name" value="PXA"/>
    <property type="match status" value="1"/>
</dbReference>
<dbReference type="PROSITE" id="PS50132">
    <property type="entry name" value="RGS"/>
    <property type="match status" value="1"/>
</dbReference>
<gene>
    <name evidence="6" type="ORF">BSL78_13424</name>
</gene>
<accession>A0A2G8KNV2</accession>
<evidence type="ECO:0000256" key="1">
    <source>
        <dbReference type="ARBA" id="ARBA00010883"/>
    </source>
</evidence>
<dbReference type="PANTHER" id="PTHR22775:SF48">
    <property type="entry name" value="SORTING NEXIN-25"/>
    <property type="match status" value="1"/>
</dbReference>
<feature type="domain" description="RGS" evidence="4">
    <location>
        <begin position="358"/>
        <end position="473"/>
    </location>
</feature>
<feature type="domain" description="PXA" evidence="5">
    <location>
        <begin position="92"/>
        <end position="233"/>
    </location>
</feature>
<dbReference type="STRING" id="307972.A0A2G8KNV2"/>
<keyword evidence="3" id="KW-0472">Membrane</keyword>
<dbReference type="InterPro" id="IPR003114">
    <property type="entry name" value="Phox_assoc"/>
</dbReference>
<dbReference type="InterPro" id="IPR036871">
    <property type="entry name" value="PX_dom_sf"/>
</dbReference>
<evidence type="ECO:0000256" key="3">
    <source>
        <dbReference type="SAM" id="Phobius"/>
    </source>
</evidence>
<dbReference type="GO" id="GO:0035091">
    <property type="term" value="F:phosphatidylinositol binding"/>
    <property type="evidence" value="ECO:0007669"/>
    <property type="project" value="InterPro"/>
</dbReference>
<feature type="compositionally biased region" description="Low complexity" evidence="2">
    <location>
        <begin position="921"/>
        <end position="931"/>
    </location>
</feature>
<dbReference type="EMBL" id="MRZV01000451">
    <property type="protein sequence ID" value="PIK49692.1"/>
    <property type="molecule type" value="Genomic_DNA"/>
</dbReference>
<evidence type="ECO:0000259" key="5">
    <source>
        <dbReference type="PROSITE" id="PS51207"/>
    </source>
</evidence>
<evidence type="ECO:0000313" key="6">
    <source>
        <dbReference type="EMBL" id="PIK49692.1"/>
    </source>
</evidence>
<feature type="region of interest" description="Disordered" evidence="2">
    <location>
        <begin position="900"/>
        <end position="993"/>
    </location>
</feature>
<dbReference type="SUPFAM" id="SSF64268">
    <property type="entry name" value="PX domain"/>
    <property type="match status" value="1"/>
</dbReference>
<keyword evidence="3" id="KW-0812">Transmembrane</keyword>
<keyword evidence="7" id="KW-1185">Reference proteome</keyword>
<dbReference type="InterPro" id="IPR036305">
    <property type="entry name" value="RGS_sf"/>
</dbReference>
<organism evidence="6 7">
    <name type="scientific">Stichopus japonicus</name>
    <name type="common">Sea cucumber</name>
    <dbReference type="NCBI Taxonomy" id="307972"/>
    <lineage>
        <taxon>Eukaryota</taxon>
        <taxon>Metazoa</taxon>
        <taxon>Echinodermata</taxon>
        <taxon>Eleutherozoa</taxon>
        <taxon>Echinozoa</taxon>
        <taxon>Holothuroidea</taxon>
        <taxon>Aspidochirotacea</taxon>
        <taxon>Aspidochirotida</taxon>
        <taxon>Stichopodidae</taxon>
        <taxon>Apostichopus</taxon>
    </lineage>
</organism>
<comment type="caution">
    <text evidence="6">The sequence shown here is derived from an EMBL/GenBank/DDBJ whole genome shotgun (WGS) entry which is preliminary data.</text>
</comment>
<dbReference type="InterPro" id="IPR044926">
    <property type="entry name" value="RGS_subdomain_2"/>
</dbReference>
<dbReference type="PRINTS" id="PR01301">
    <property type="entry name" value="RGSPROTEIN"/>
</dbReference>
<dbReference type="Proteomes" id="UP000230750">
    <property type="component" value="Unassembled WGS sequence"/>
</dbReference>
<feature type="transmembrane region" description="Helical" evidence="3">
    <location>
        <begin position="7"/>
        <end position="26"/>
    </location>
</feature>
<dbReference type="SMART" id="SM00313">
    <property type="entry name" value="PXA"/>
    <property type="match status" value="1"/>
</dbReference>